<evidence type="ECO:0000313" key="7">
    <source>
        <dbReference type="Proteomes" id="UP000674318"/>
    </source>
</evidence>
<feature type="compositionally biased region" description="Basic and acidic residues" evidence="4">
    <location>
        <begin position="7"/>
        <end position="27"/>
    </location>
</feature>
<dbReference type="InterPro" id="IPR050821">
    <property type="entry name" value="Cytosolic_carboxypeptidase"/>
</dbReference>
<dbReference type="Proteomes" id="UP000674318">
    <property type="component" value="Unassembled WGS sequence"/>
</dbReference>
<dbReference type="RefSeq" id="XP_067754234.1">
    <property type="nucleotide sequence ID" value="XM_067898077.1"/>
</dbReference>
<evidence type="ECO:0000256" key="2">
    <source>
        <dbReference type="ARBA" id="ARBA00005988"/>
    </source>
</evidence>
<sequence length="1680" mass="182611">MSLRSRSSKEVSRRTASSSRRDRDPRDGPFAQLRFCALQPRPPACGAHSSSNSKGAKSTRKCSVPSAPSISKRTAAMRMSLRAHLPHLRPILRFSVSMSGEPIFPSLRLKRRSLSSNSAQRDVAMANKPSYSIIPEALLQVKHLCNSAEPDRDASLSIGACYGSLARERRTGRPTPSASMGLSEDATTVVQLLEAVQSTLFSSLQRGSAIDAMSLFTPRRDNTAGNSSHGTRSRSWSSPNNTNLTPAGTGALSTKERKKAWALFLHKNTQAFALIVNSCRSSLAVREPQVGSVLLTFLYNVLRHMSGDKQRRAVLLCEKLGIIRACTLALQEGKSRLRQSDKAGGALVASLRACEAAALIFTLWSTFNVKLWTTFRLTQSLDSTFVCASVTFHMLEAEFAAYCASFQSESPNAPIPGAQENYPSAHTCKETLAVLRRFQSRTQWTCGAFSHFCFTLFAFTGNSPSAVDLGVRGAELCGTAIAMCTFFLSQIAPMLLSRVKSNTSGKKDFPHLRSLVAINENYWVPSWVMRLMRRVELMLLWCVALMQRLTSCDKIRLAVSDVALRFHVPRSIAFYLSPPSQHILQVAPRRECVHVILLLLSALLRANRSAALDDMKDLGGLKGVVSSVLAFSEKSSHHWHHFYLQLCSMYGYTMLPSWNGHSACYVDERVPASLQRLRDTSKMSGGKSKSAEIIGGSVGAADTRAAAAVRLSSTQPSLSQCMCSASEDVSDPPSSPPCAAADLGRKDVHDNLLLVDVRPDVFSPELRSGDVDPVSALTAFDSSQLPWLFTDAAPPTTANIWNGTAPLVSAAAEDAHLSVPLINVSEEDRIQVLRHHIARLTLLNETACDGGPTPHLHKVVFERLSSASPAAHGNAPGVFQQSADGVHFFSNYEGGNLQRAIEVSDSEYDLVLSWDTATNSYTQWFSFGMRRFTPGKTYRFNILNMEKLDSTFNEGQKPLLLHVPDCPTPPDSSAPPLQWVRAGEGIYYFENAFLRPPRAHYFGKNGDTTNASVTSPLSVSSLSRLPPPSVGTLASQLGSRAPPPVTAKKRVVAPLSSPPTSTPPLPVSPTSAESAVAKQKRYFTVTFSITMPATMAGTVYLANCFPFTYTEMREHLSWLTKEGHACPTRSLLTQCLCKTPGGVQVPLVTVTSLRRRDTGEAYTTEEIRRRPMALLVARVHPGETNASWVMQGLLDTLLCPLEDSAEYASHLCDNFVFKVIPMLNADGVIVGNHRCSLAGVDLNRDYTDPKAEPNPTLYAMKRLLRFWIGEEKRQVVVFADFHGHSRAKNFLLYGCTMDTIRGVATHPRRKGRGGNRSGPHRRVRSASITTPAGPEKMIAALLSQLFPSFSLSKSSFAVTKDKKGSARVVLYDEFGVRMSYGFEATMVGGLVCVPELLRASSDLKSEDVAEELSAVCMEEVHYSPTVYRAMGGVFLRALSLLFQQWVALTASAVNSDDIDRKSSPSDVPESAVLQLSWDMTAAAGSDRHPPKDPPSFSLKEDGAGAVRVGPFAAATRRERRGGPPVAAGAAAAPREVGIASSGVSLAGQAEALDYLFMADCREDASLMEGEAYEVEEDDSASATDAYFSDDSADDDLDDAESSVAVNAKGMSRRMAGRQETEGGEDASEISDRGASFSDSGSDDQEWSDFNSLVGSGAEEFDDNQSSGNSVEKEIPTNLFM</sequence>
<dbReference type="SUPFAM" id="SSF53187">
    <property type="entry name" value="Zn-dependent exopeptidases"/>
    <property type="match status" value="1"/>
</dbReference>
<feature type="region of interest" description="Disordered" evidence="4">
    <location>
        <begin position="1051"/>
        <end position="1070"/>
    </location>
</feature>
<evidence type="ECO:0000259" key="5">
    <source>
        <dbReference type="PROSITE" id="PS52035"/>
    </source>
</evidence>
<comment type="caution">
    <text evidence="6">The sequence shown here is derived from an EMBL/GenBank/DDBJ whole genome shotgun (WGS) entry which is preliminary data.</text>
</comment>
<dbReference type="OrthoDB" id="10253041at2759"/>
<feature type="region of interest" description="Disordered" evidence="4">
    <location>
        <begin position="218"/>
        <end position="252"/>
    </location>
</feature>
<evidence type="ECO:0000313" key="6">
    <source>
        <dbReference type="EMBL" id="KAG5494982.1"/>
    </source>
</evidence>
<dbReference type="EMBL" id="JAFJZO010000033">
    <property type="protein sequence ID" value="KAG5494982.1"/>
    <property type="molecule type" value="Genomic_DNA"/>
</dbReference>
<keyword evidence="7" id="KW-1185">Reference proteome</keyword>
<proteinExistence type="inferred from homology"/>
<feature type="region of interest" description="Disordered" evidence="4">
    <location>
        <begin position="1014"/>
        <end position="1046"/>
    </location>
</feature>
<comment type="similarity">
    <text evidence="2 3">Belongs to the peptidase M14 family.</text>
</comment>
<feature type="region of interest" description="Disordered" evidence="4">
    <location>
        <begin position="1572"/>
        <end position="1680"/>
    </location>
</feature>
<dbReference type="Gene3D" id="3.40.630.10">
    <property type="entry name" value="Zn peptidases"/>
    <property type="match status" value="1"/>
</dbReference>
<gene>
    <name evidence="6" type="ORF">JKF63_02034</name>
</gene>
<dbReference type="KEGG" id="phet:94288154"/>
<feature type="domain" description="Peptidase M14" evidence="5">
    <location>
        <begin position="1105"/>
        <end position="1415"/>
    </location>
</feature>
<name>A0A836H7B5_9TRYP</name>
<feature type="compositionally biased region" description="Pro residues" evidence="4">
    <location>
        <begin position="1056"/>
        <end position="1067"/>
    </location>
</feature>
<dbReference type="PROSITE" id="PS52035">
    <property type="entry name" value="PEPTIDASE_M14"/>
    <property type="match status" value="1"/>
</dbReference>
<feature type="region of interest" description="Disordered" evidence="4">
    <location>
        <begin position="1"/>
        <end position="71"/>
    </location>
</feature>
<feature type="compositionally biased region" description="Low complexity" evidence="4">
    <location>
        <begin position="1014"/>
        <end position="1024"/>
    </location>
</feature>
<reference evidence="6 7" key="1">
    <citation type="submission" date="2021-02" db="EMBL/GenBank/DDBJ databases">
        <title>Porcisia hertigi Genome sequencing and assembly.</title>
        <authorList>
            <person name="Almutairi H."/>
            <person name="Gatherer D."/>
        </authorList>
    </citation>
    <scope>NUCLEOTIDE SEQUENCE [LARGE SCALE GENOMIC DNA]</scope>
    <source>
        <strain evidence="6 7">C119</strain>
    </source>
</reference>
<feature type="region of interest" description="Disordered" evidence="4">
    <location>
        <begin position="1305"/>
        <end position="1329"/>
    </location>
</feature>
<dbReference type="InterPro" id="IPR000834">
    <property type="entry name" value="Peptidase_M14"/>
</dbReference>
<evidence type="ECO:0000256" key="1">
    <source>
        <dbReference type="ARBA" id="ARBA00001947"/>
    </source>
</evidence>
<dbReference type="GO" id="GO:0006508">
    <property type="term" value="P:proteolysis"/>
    <property type="evidence" value="ECO:0007669"/>
    <property type="project" value="InterPro"/>
</dbReference>
<evidence type="ECO:0000256" key="3">
    <source>
        <dbReference type="PROSITE-ProRule" id="PRU01379"/>
    </source>
</evidence>
<protein>
    <recommendedName>
        <fullName evidence="5">Peptidase M14 domain-containing protein</fullName>
    </recommendedName>
</protein>
<organism evidence="6 7">
    <name type="scientific">Porcisia hertigi</name>
    <dbReference type="NCBI Taxonomy" id="2761500"/>
    <lineage>
        <taxon>Eukaryota</taxon>
        <taxon>Discoba</taxon>
        <taxon>Euglenozoa</taxon>
        <taxon>Kinetoplastea</taxon>
        <taxon>Metakinetoplastina</taxon>
        <taxon>Trypanosomatida</taxon>
        <taxon>Trypanosomatidae</taxon>
        <taxon>Leishmaniinae</taxon>
        <taxon>Porcisia</taxon>
    </lineage>
</organism>
<feature type="active site" description="Proton donor/acceptor" evidence="3">
    <location>
        <position position="1383"/>
    </location>
</feature>
<dbReference type="FunFam" id="3.40.630.10:FF:000139">
    <property type="entry name" value="Putative zinc carboxypeptidase"/>
    <property type="match status" value="1"/>
</dbReference>
<dbReference type="PANTHER" id="PTHR12756">
    <property type="entry name" value="CYTOSOLIC CARBOXYPEPTIDASE"/>
    <property type="match status" value="1"/>
</dbReference>
<dbReference type="GO" id="GO:0008270">
    <property type="term" value="F:zinc ion binding"/>
    <property type="evidence" value="ECO:0007669"/>
    <property type="project" value="InterPro"/>
</dbReference>
<dbReference type="GO" id="GO:0004181">
    <property type="term" value="F:metallocarboxypeptidase activity"/>
    <property type="evidence" value="ECO:0007669"/>
    <property type="project" value="InterPro"/>
</dbReference>
<feature type="compositionally biased region" description="Low complexity" evidence="4">
    <location>
        <begin position="227"/>
        <end position="238"/>
    </location>
</feature>
<accession>A0A836H7B5</accession>
<feature type="compositionally biased region" description="Low complexity" evidence="4">
    <location>
        <begin position="1580"/>
        <end position="1589"/>
    </location>
</feature>
<dbReference type="PANTHER" id="PTHR12756:SF11">
    <property type="entry name" value="CYTOSOLIC CARBOXYPEPTIDASE 1"/>
    <property type="match status" value="1"/>
</dbReference>
<feature type="compositionally biased region" description="Basic residues" evidence="4">
    <location>
        <begin position="1306"/>
        <end position="1324"/>
    </location>
</feature>
<dbReference type="GeneID" id="94288154"/>
<feature type="compositionally biased region" description="Acidic residues" evidence="4">
    <location>
        <begin position="1590"/>
        <end position="1600"/>
    </location>
</feature>
<dbReference type="Pfam" id="PF00246">
    <property type="entry name" value="Peptidase_M14"/>
    <property type="match status" value="1"/>
</dbReference>
<evidence type="ECO:0000256" key="4">
    <source>
        <dbReference type="SAM" id="MobiDB-lite"/>
    </source>
</evidence>
<comment type="cofactor">
    <cofactor evidence="1">
        <name>Zn(2+)</name>
        <dbReference type="ChEBI" id="CHEBI:29105"/>
    </cofactor>
</comment>
<dbReference type="Gene3D" id="2.60.40.3120">
    <property type="match status" value="1"/>
</dbReference>